<name>A0AA38RKB8_9PEZI</name>
<keyword evidence="1" id="KW-0732">Signal</keyword>
<dbReference type="Proteomes" id="UP001174694">
    <property type="component" value="Unassembled WGS sequence"/>
</dbReference>
<organism evidence="3 4">
    <name type="scientific">Pleurostoma richardsiae</name>
    <dbReference type="NCBI Taxonomy" id="41990"/>
    <lineage>
        <taxon>Eukaryota</taxon>
        <taxon>Fungi</taxon>
        <taxon>Dikarya</taxon>
        <taxon>Ascomycota</taxon>
        <taxon>Pezizomycotina</taxon>
        <taxon>Sordariomycetes</taxon>
        <taxon>Sordariomycetidae</taxon>
        <taxon>Calosphaeriales</taxon>
        <taxon>Pleurostomataceae</taxon>
        <taxon>Pleurostoma</taxon>
    </lineage>
</organism>
<feature type="domain" description="DUF7907" evidence="2">
    <location>
        <begin position="33"/>
        <end position="212"/>
    </location>
</feature>
<feature type="signal peptide" evidence="1">
    <location>
        <begin position="1"/>
        <end position="16"/>
    </location>
</feature>
<dbReference type="Pfam" id="PF25484">
    <property type="entry name" value="DUF7907"/>
    <property type="match status" value="1"/>
</dbReference>
<feature type="chain" id="PRO_5041413640" description="DUF7907 domain-containing protein" evidence="1">
    <location>
        <begin position="17"/>
        <end position="248"/>
    </location>
</feature>
<proteinExistence type="predicted"/>
<dbReference type="AlphaFoldDB" id="A0AA38RKB8"/>
<keyword evidence="4" id="KW-1185">Reference proteome</keyword>
<evidence type="ECO:0000259" key="2">
    <source>
        <dbReference type="Pfam" id="PF25484"/>
    </source>
</evidence>
<sequence>MHSSLLAITLSTLAAAAPHSARQVPNYPPTSSSQGFKLVANVTDPSKDLIPSIKSWTVQAYHTGAGTNVAVLAAATDASPGSIFYENGTAEAVRYGDTTVLTDEGTPPAPYGIYVDGPEEYDPANPDLHGAVINVGQWSRAGISQFPNPYPVLFNGEGTGTFVACSSFVPYYQRDLITLDYAYATFTAPDGSYEYNANIPEGCAPVTLVPECAQLNELPEGSFSSHEFAATERCYDDVASIDWTQYGP</sequence>
<evidence type="ECO:0000256" key="1">
    <source>
        <dbReference type="SAM" id="SignalP"/>
    </source>
</evidence>
<reference evidence="3" key="1">
    <citation type="submission" date="2022-07" db="EMBL/GenBank/DDBJ databases">
        <title>Fungi with potential for degradation of polypropylene.</title>
        <authorList>
            <person name="Gostincar C."/>
        </authorList>
    </citation>
    <scope>NUCLEOTIDE SEQUENCE</scope>
    <source>
        <strain evidence="3">EXF-13308</strain>
    </source>
</reference>
<evidence type="ECO:0000313" key="3">
    <source>
        <dbReference type="EMBL" id="KAJ9138654.1"/>
    </source>
</evidence>
<comment type="caution">
    <text evidence="3">The sequence shown here is derived from an EMBL/GenBank/DDBJ whole genome shotgun (WGS) entry which is preliminary data.</text>
</comment>
<protein>
    <recommendedName>
        <fullName evidence="2">DUF7907 domain-containing protein</fullName>
    </recommendedName>
</protein>
<dbReference type="EMBL" id="JANBVO010000029">
    <property type="protein sequence ID" value="KAJ9138654.1"/>
    <property type="molecule type" value="Genomic_DNA"/>
</dbReference>
<evidence type="ECO:0000313" key="4">
    <source>
        <dbReference type="Proteomes" id="UP001174694"/>
    </source>
</evidence>
<gene>
    <name evidence="3" type="ORF">NKR23_g8432</name>
</gene>
<dbReference type="InterPro" id="IPR057229">
    <property type="entry name" value="DUF7907"/>
</dbReference>
<accession>A0AA38RKB8</accession>